<gene>
    <name evidence="1" type="ORF">NEIELOOT_01378</name>
</gene>
<accession>D4DQN8</accession>
<organism evidence="1 2">
    <name type="scientific">Neisseria elongata subsp. glycolytica ATCC 29315</name>
    <dbReference type="NCBI Taxonomy" id="546263"/>
    <lineage>
        <taxon>Bacteria</taxon>
        <taxon>Pseudomonadati</taxon>
        <taxon>Pseudomonadota</taxon>
        <taxon>Betaproteobacteria</taxon>
        <taxon>Neisseriales</taxon>
        <taxon>Neisseriaceae</taxon>
        <taxon>Neisseria</taxon>
    </lineage>
</organism>
<comment type="caution">
    <text evidence="1">The sequence shown here is derived from an EMBL/GenBank/DDBJ whole genome shotgun (WGS) entry which is preliminary data.</text>
</comment>
<dbReference type="EMBL" id="ADBF01000042">
    <property type="protein sequence ID" value="EFE49636.1"/>
    <property type="molecule type" value="Genomic_DNA"/>
</dbReference>
<dbReference type="AlphaFoldDB" id="D4DQN8"/>
<evidence type="ECO:0000313" key="1">
    <source>
        <dbReference type="EMBL" id="EFE49636.1"/>
    </source>
</evidence>
<protein>
    <submittedName>
        <fullName evidence="1">Uncharacterized protein</fullName>
    </submittedName>
</protein>
<proteinExistence type="predicted"/>
<evidence type="ECO:0000313" key="2">
    <source>
        <dbReference type="Proteomes" id="UP000005536"/>
    </source>
</evidence>
<reference evidence="1 2" key="1">
    <citation type="submission" date="2010-02" db="EMBL/GenBank/DDBJ databases">
        <authorList>
            <person name="Weinstock G."/>
            <person name="Sodergren E."/>
            <person name="Clifton S."/>
            <person name="Fulton L."/>
            <person name="Fulton B."/>
            <person name="Courtney L."/>
            <person name="Fronick C."/>
            <person name="Harrison M."/>
            <person name="Strong C."/>
            <person name="Farmer C."/>
            <person name="Delahaunty K."/>
            <person name="Markovic C."/>
            <person name="Hall O."/>
            <person name="Minx P."/>
            <person name="Tomlinson C."/>
            <person name="Mitreva M."/>
            <person name="Nelson J."/>
            <person name="Hou S."/>
            <person name="Wollam A."/>
            <person name="Pepin K.H."/>
            <person name="Johnson M."/>
            <person name="Bhonagiri V."/>
            <person name="Zhang X."/>
            <person name="Suruliraj S."/>
            <person name="Warren W."/>
            <person name="Chinwalla A."/>
            <person name="Mardis E.R."/>
            <person name="Wilson R.K."/>
        </authorList>
    </citation>
    <scope>NUCLEOTIDE SEQUENCE [LARGE SCALE GENOMIC DNA]</scope>
    <source>
        <strain evidence="1 2">ATCC 29315</strain>
    </source>
</reference>
<sequence length="141" mass="15142">MPKAVFRRPPFKRACFATIKSIVGKQKTAVDNRQPFCFICSNGLEPCFDGGSRTGNTADQANRTCGSTHCTIDLITFVGAFLAFQCQFFGNVLTLASVLFQFGTGQLGRSTVTAGFDGSRIITYSQIADRASLSGTAGYND</sequence>
<name>D4DQN8_NEIEG</name>
<dbReference type="Proteomes" id="UP000005536">
    <property type="component" value="Unassembled WGS sequence"/>
</dbReference>